<dbReference type="PANTHER" id="PTHR14948:SF25">
    <property type="entry name" value="DUF4190 DOMAIN-CONTAINING PROTEIN"/>
    <property type="match status" value="1"/>
</dbReference>
<dbReference type="EMBL" id="AYUF01000493">
    <property type="protein sequence ID" value="ETK00951.1"/>
    <property type="molecule type" value="Genomic_DNA"/>
</dbReference>
<dbReference type="PANTHER" id="PTHR14948">
    <property type="entry name" value="NG5"/>
    <property type="match status" value="1"/>
</dbReference>
<evidence type="ECO:0000256" key="1">
    <source>
        <dbReference type="ARBA" id="ARBA00004370"/>
    </source>
</evidence>
<dbReference type="InterPro" id="IPR051423">
    <property type="entry name" value="CD225/Dispanin"/>
</dbReference>
<keyword evidence="3 6" id="KW-1133">Transmembrane helix</keyword>
<proteinExistence type="predicted"/>
<feature type="region of interest" description="Disordered" evidence="5">
    <location>
        <begin position="61"/>
        <end position="91"/>
    </location>
</feature>
<dbReference type="InterPro" id="IPR007593">
    <property type="entry name" value="CD225/Dispanin_fam"/>
</dbReference>
<reference evidence="8 9" key="1">
    <citation type="submission" date="2013-11" db="EMBL/GenBank/DDBJ databases">
        <title>Single cell genomics of uncultured Tannerella BU063 (oral taxon 286).</title>
        <authorList>
            <person name="Beall C.J."/>
            <person name="Campbell A.G."/>
            <person name="Griffen A.L."/>
            <person name="Podar M."/>
            <person name="Leys E.J."/>
        </authorList>
    </citation>
    <scope>NUCLEOTIDE SEQUENCE [LARGE SCALE GENOMIC DNA]</scope>
    <source>
        <strain evidence="8">Cell 2</strain>
    </source>
</reference>
<keyword evidence="2 6" id="KW-0812">Transmembrane</keyword>
<protein>
    <submittedName>
        <fullName evidence="8">Interferon-induced transmembrane protein</fullName>
    </submittedName>
</protein>
<name>W2C3C1_9BACT</name>
<dbReference type="PATRIC" id="fig|1411148.3.peg.2071"/>
<comment type="subcellular location">
    <subcellularLocation>
        <location evidence="1">Membrane</location>
    </subcellularLocation>
</comment>
<evidence type="ECO:0000256" key="5">
    <source>
        <dbReference type="SAM" id="MobiDB-lite"/>
    </source>
</evidence>
<evidence type="ECO:0000313" key="8">
    <source>
        <dbReference type="EMBL" id="ETK00951.1"/>
    </source>
</evidence>
<feature type="compositionally biased region" description="Polar residues" evidence="5">
    <location>
        <begin position="73"/>
        <end position="85"/>
    </location>
</feature>
<evidence type="ECO:0000256" key="6">
    <source>
        <dbReference type="SAM" id="Phobius"/>
    </source>
</evidence>
<keyword evidence="4 6" id="KW-0472">Membrane</keyword>
<accession>W2C3C1</accession>
<dbReference type="Pfam" id="PF04505">
    <property type="entry name" value="CD225"/>
    <property type="match status" value="1"/>
</dbReference>
<feature type="domain" description="GYF" evidence="7">
    <location>
        <begin position="5"/>
        <end position="50"/>
    </location>
</feature>
<evidence type="ECO:0000259" key="7">
    <source>
        <dbReference type="Pfam" id="PF14237"/>
    </source>
</evidence>
<comment type="caution">
    <text evidence="8">The sequence shown here is derived from an EMBL/GenBank/DDBJ whole genome shotgun (WGS) entry which is preliminary data.</text>
</comment>
<evidence type="ECO:0000256" key="4">
    <source>
        <dbReference type="ARBA" id="ARBA00023136"/>
    </source>
</evidence>
<dbReference type="InterPro" id="IPR025640">
    <property type="entry name" value="GYF_2"/>
</dbReference>
<evidence type="ECO:0000256" key="3">
    <source>
        <dbReference type="ARBA" id="ARBA00022989"/>
    </source>
</evidence>
<organism evidence="8 9">
    <name type="scientific">Tannerella sp. oral taxon BU063 isolate Cell 2</name>
    <dbReference type="NCBI Taxonomy" id="1411148"/>
    <lineage>
        <taxon>Bacteria</taxon>
        <taxon>Pseudomonadati</taxon>
        <taxon>Bacteroidota</taxon>
        <taxon>Bacteroidia</taxon>
        <taxon>Bacteroidales</taxon>
        <taxon>Tannerellaceae</taxon>
        <taxon>Tannerella</taxon>
    </lineage>
</organism>
<dbReference type="Proteomes" id="UP000018837">
    <property type="component" value="Unassembled WGS sequence"/>
</dbReference>
<feature type="transmembrane region" description="Helical" evidence="6">
    <location>
        <begin position="112"/>
        <end position="133"/>
    </location>
</feature>
<evidence type="ECO:0000256" key="2">
    <source>
        <dbReference type="ARBA" id="ARBA00022692"/>
    </source>
</evidence>
<feature type="compositionally biased region" description="Basic and acidic residues" evidence="5">
    <location>
        <begin position="61"/>
        <end position="72"/>
    </location>
</feature>
<gene>
    <name evidence="8" type="ORF">N425_12490</name>
</gene>
<dbReference type="GO" id="GO:0016020">
    <property type="term" value="C:membrane"/>
    <property type="evidence" value="ECO:0007669"/>
    <property type="project" value="UniProtKB-SubCell"/>
</dbReference>
<dbReference type="Pfam" id="PF14237">
    <property type="entry name" value="GYF_2"/>
    <property type="match status" value="1"/>
</dbReference>
<evidence type="ECO:0000313" key="9">
    <source>
        <dbReference type="Proteomes" id="UP000018837"/>
    </source>
</evidence>
<sequence>MEKEYYYLKNGMKQGPFTLDALKKEPIDPDTQVYHSEALDFAPARTFPELQSFFAEDRGTTVDESNYNRREPNYNTSASTPSPQTAFEAAGNGASSSTYNPNMQRPPMPENYLVWAILVTICCCLPLGIVSIINATKVSSAYAVGDYVGAEKASKDAKKWAIWGAVSGSVFVVLYILFVVVVAAAGFMDA</sequence>
<dbReference type="AlphaFoldDB" id="W2C3C1"/>
<feature type="transmembrane region" description="Helical" evidence="6">
    <location>
        <begin position="160"/>
        <end position="187"/>
    </location>
</feature>